<evidence type="ECO:0000256" key="6">
    <source>
        <dbReference type="ARBA" id="ARBA00022741"/>
    </source>
</evidence>
<evidence type="ECO:0000259" key="11">
    <source>
        <dbReference type="PROSITE" id="PS50893"/>
    </source>
</evidence>
<dbReference type="PROSITE" id="PS50929">
    <property type="entry name" value="ABC_TM1F"/>
    <property type="match status" value="1"/>
</dbReference>
<dbReference type="AlphaFoldDB" id="A0A9W8HAW1"/>
<keyword evidence="14" id="KW-1185">Reference proteome</keyword>
<comment type="caution">
    <text evidence="13">The sequence shown here is derived from an EMBL/GenBank/DDBJ whole genome shotgun (WGS) entry which is preliminary data.</text>
</comment>
<feature type="transmembrane region" description="Helical" evidence="10">
    <location>
        <begin position="268"/>
        <end position="288"/>
    </location>
</feature>
<dbReference type="Pfam" id="PF00005">
    <property type="entry name" value="ABC_tran"/>
    <property type="match status" value="1"/>
</dbReference>
<comment type="similarity">
    <text evidence="2">Belongs to the ABC transporter superfamily. ABCC family. Conjugate transporter (TC 3.A.1.208) subfamily.</text>
</comment>
<accession>A0A9W8HAW1</accession>
<dbReference type="InterPro" id="IPR044726">
    <property type="entry name" value="ABCC_6TM_D2"/>
</dbReference>
<feature type="transmembrane region" description="Helical" evidence="10">
    <location>
        <begin position="49"/>
        <end position="75"/>
    </location>
</feature>
<keyword evidence="4 10" id="KW-0812">Transmembrane</keyword>
<evidence type="ECO:0000256" key="3">
    <source>
        <dbReference type="ARBA" id="ARBA00022448"/>
    </source>
</evidence>
<protein>
    <submittedName>
        <fullName evidence="13">Uncharacterized protein</fullName>
    </submittedName>
</protein>
<gene>
    <name evidence="13" type="ORF">GGI15_004355</name>
</gene>
<dbReference type="PANTHER" id="PTHR24223">
    <property type="entry name" value="ATP-BINDING CASSETTE SUB-FAMILY C"/>
    <property type="match status" value="1"/>
</dbReference>
<evidence type="ECO:0000259" key="12">
    <source>
        <dbReference type="PROSITE" id="PS50929"/>
    </source>
</evidence>
<dbReference type="InterPro" id="IPR050173">
    <property type="entry name" value="ABC_transporter_C-like"/>
</dbReference>
<dbReference type="GO" id="GO:0016887">
    <property type="term" value="F:ATP hydrolysis activity"/>
    <property type="evidence" value="ECO:0007669"/>
    <property type="project" value="InterPro"/>
</dbReference>
<dbReference type="GO" id="GO:0005524">
    <property type="term" value="F:ATP binding"/>
    <property type="evidence" value="ECO:0007669"/>
    <property type="project" value="UniProtKB-KW"/>
</dbReference>
<feature type="transmembrane region" description="Helical" evidence="10">
    <location>
        <begin position="242"/>
        <end position="262"/>
    </location>
</feature>
<organism evidence="13 14">
    <name type="scientific">Coemansia interrupta</name>
    <dbReference type="NCBI Taxonomy" id="1126814"/>
    <lineage>
        <taxon>Eukaryota</taxon>
        <taxon>Fungi</taxon>
        <taxon>Fungi incertae sedis</taxon>
        <taxon>Zoopagomycota</taxon>
        <taxon>Kickxellomycotina</taxon>
        <taxon>Kickxellomycetes</taxon>
        <taxon>Kickxellales</taxon>
        <taxon>Kickxellaceae</taxon>
        <taxon>Coemansia</taxon>
    </lineage>
</organism>
<evidence type="ECO:0000256" key="7">
    <source>
        <dbReference type="ARBA" id="ARBA00022840"/>
    </source>
</evidence>
<dbReference type="SUPFAM" id="SSF90123">
    <property type="entry name" value="ABC transporter transmembrane region"/>
    <property type="match status" value="1"/>
</dbReference>
<keyword evidence="6" id="KW-0547">Nucleotide-binding</keyword>
<dbReference type="FunFam" id="3.40.50.300:FF:000074">
    <property type="entry name" value="Multidrug resistance-associated protein 5 isoform 1"/>
    <property type="match status" value="1"/>
</dbReference>
<dbReference type="PROSITE" id="PS00211">
    <property type="entry name" value="ABC_TRANSPORTER_1"/>
    <property type="match status" value="1"/>
</dbReference>
<evidence type="ECO:0000256" key="10">
    <source>
        <dbReference type="SAM" id="Phobius"/>
    </source>
</evidence>
<dbReference type="InterPro" id="IPR027417">
    <property type="entry name" value="P-loop_NTPase"/>
</dbReference>
<feature type="domain" description="ABC transporter" evidence="11">
    <location>
        <begin position="333"/>
        <end position="567"/>
    </location>
</feature>
<comment type="subcellular location">
    <subcellularLocation>
        <location evidence="1">Vacuole membrane</location>
        <topology evidence="1">Multi-pass membrane protein</topology>
    </subcellularLocation>
</comment>
<feature type="transmembrane region" description="Helical" evidence="10">
    <location>
        <begin position="139"/>
        <end position="166"/>
    </location>
</feature>
<dbReference type="OrthoDB" id="6500128at2759"/>
<dbReference type="GO" id="GO:0140359">
    <property type="term" value="F:ABC-type transporter activity"/>
    <property type="evidence" value="ECO:0007669"/>
    <property type="project" value="InterPro"/>
</dbReference>
<dbReference type="CDD" id="cd18580">
    <property type="entry name" value="ABC_6TM_ABCC_D2"/>
    <property type="match status" value="1"/>
</dbReference>
<evidence type="ECO:0000313" key="13">
    <source>
        <dbReference type="EMBL" id="KAJ2777911.1"/>
    </source>
</evidence>
<dbReference type="GO" id="GO:0000329">
    <property type="term" value="C:fungal-type vacuole membrane"/>
    <property type="evidence" value="ECO:0007669"/>
    <property type="project" value="UniProtKB-ARBA"/>
</dbReference>
<dbReference type="InterPro" id="IPR011527">
    <property type="entry name" value="ABC1_TM_dom"/>
</dbReference>
<evidence type="ECO:0000313" key="14">
    <source>
        <dbReference type="Proteomes" id="UP001140172"/>
    </source>
</evidence>
<reference evidence="13" key="1">
    <citation type="submission" date="2022-07" db="EMBL/GenBank/DDBJ databases">
        <title>Phylogenomic reconstructions and comparative analyses of Kickxellomycotina fungi.</title>
        <authorList>
            <person name="Reynolds N.K."/>
            <person name="Stajich J.E."/>
            <person name="Barry K."/>
            <person name="Grigoriev I.V."/>
            <person name="Crous P."/>
            <person name="Smith M.E."/>
        </authorList>
    </citation>
    <scope>NUCLEOTIDE SEQUENCE</scope>
    <source>
        <strain evidence="13">BCRC 34489</strain>
    </source>
</reference>
<dbReference type="Proteomes" id="UP001140172">
    <property type="component" value="Unassembled WGS sequence"/>
</dbReference>
<dbReference type="Pfam" id="PF00664">
    <property type="entry name" value="ABC_membrane"/>
    <property type="match status" value="1"/>
</dbReference>
<dbReference type="InterPro" id="IPR003593">
    <property type="entry name" value="AAA+_ATPase"/>
</dbReference>
<dbReference type="Gene3D" id="3.40.50.300">
    <property type="entry name" value="P-loop containing nucleotide triphosphate hydrolases"/>
    <property type="match status" value="1"/>
</dbReference>
<evidence type="ECO:0000256" key="9">
    <source>
        <dbReference type="ARBA" id="ARBA00023136"/>
    </source>
</evidence>
<evidence type="ECO:0000256" key="4">
    <source>
        <dbReference type="ARBA" id="ARBA00022692"/>
    </source>
</evidence>
<sequence length="576" mass="62416">MFAAGDLTEIGEKGVNLSGGQKALFGNLWLAHWAERNDKSNAGDDTVSAYFLAVYGALAAGSATTMAASMLVLWLRCSYSASQHTHQKLVRGIIRSPVSFFDTTPVGRILGLFGSDQTLVDEGVPAAAEAGLKAVSQALVSLVLITMAMPAMLVVLIPLGFVYANLQSRFIPIARHARGSVNTARNIGISSIDEALDGAATIRAYKRQESFERAFSTCTESYARAWWTFLCPNRWLATRLDLLSAAIVCTAALLQVTMQYVFNGASSSYAGLSLTYALAIVGVLNTCLRSTMMVELSLISVERIRQYSLVKPEAESAVAGCRPTELWPEHGALEFVRYSARYRQDADLVLKDLSFRIEARNKVGIVGRTGAGKSSLTLALFRIIEAASGKILIDGRDTAQYGLQDIRSRLSIIPQDPLMFAATVRENLDPLGDYTDQQIWSALERVRLAEPVRSKGEGLEYGVAQGGANFSVGQRQLFCIARALLKRTRILILDEATAAIDSSTDAVVQETIRREFGECTVLTIAHRLDTIIDSDKVLVIDNGSVAEYDAPETLLADWSSMFSLLVAEARAGATAA</sequence>
<evidence type="ECO:0000256" key="5">
    <source>
        <dbReference type="ARBA" id="ARBA00022737"/>
    </source>
</evidence>
<dbReference type="SMART" id="SM00382">
    <property type="entry name" value="AAA"/>
    <property type="match status" value="1"/>
</dbReference>
<keyword evidence="3" id="KW-0813">Transport</keyword>
<dbReference type="PANTHER" id="PTHR24223:SF443">
    <property type="entry name" value="MULTIDRUG-RESISTANCE LIKE PROTEIN 1, ISOFORM I"/>
    <property type="match status" value="1"/>
</dbReference>
<dbReference type="InterPro" id="IPR017871">
    <property type="entry name" value="ABC_transporter-like_CS"/>
</dbReference>
<keyword evidence="7" id="KW-0067">ATP-binding</keyword>
<dbReference type="Gene3D" id="1.20.1560.10">
    <property type="entry name" value="ABC transporter type 1, transmembrane domain"/>
    <property type="match status" value="1"/>
</dbReference>
<dbReference type="EMBL" id="JANBUM010000382">
    <property type="protein sequence ID" value="KAJ2777911.1"/>
    <property type="molecule type" value="Genomic_DNA"/>
</dbReference>
<dbReference type="PROSITE" id="PS50893">
    <property type="entry name" value="ABC_TRANSPORTER_2"/>
    <property type="match status" value="1"/>
</dbReference>
<dbReference type="InterPro" id="IPR036640">
    <property type="entry name" value="ABC1_TM_sf"/>
</dbReference>
<keyword evidence="5" id="KW-0677">Repeat</keyword>
<evidence type="ECO:0000256" key="1">
    <source>
        <dbReference type="ARBA" id="ARBA00004128"/>
    </source>
</evidence>
<name>A0A9W8HAW1_9FUNG</name>
<evidence type="ECO:0000256" key="2">
    <source>
        <dbReference type="ARBA" id="ARBA00009726"/>
    </source>
</evidence>
<proteinExistence type="inferred from homology"/>
<evidence type="ECO:0000256" key="8">
    <source>
        <dbReference type="ARBA" id="ARBA00022989"/>
    </source>
</evidence>
<feature type="domain" description="ABC transmembrane type-1" evidence="12">
    <location>
        <begin position="23"/>
        <end position="296"/>
    </location>
</feature>
<keyword evidence="9 10" id="KW-0472">Membrane</keyword>
<dbReference type="CDD" id="cd03244">
    <property type="entry name" value="ABCC_MRP_domain2"/>
    <property type="match status" value="1"/>
</dbReference>
<dbReference type="FunFam" id="1.20.1560.10:FF:000013">
    <property type="entry name" value="ABC transporter C family member 2"/>
    <property type="match status" value="1"/>
</dbReference>
<dbReference type="InterPro" id="IPR003439">
    <property type="entry name" value="ABC_transporter-like_ATP-bd"/>
</dbReference>
<dbReference type="SUPFAM" id="SSF52540">
    <property type="entry name" value="P-loop containing nucleoside triphosphate hydrolases"/>
    <property type="match status" value="1"/>
</dbReference>
<keyword evidence="8 10" id="KW-1133">Transmembrane helix</keyword>